<dbReference type="AlphaFoldDB" id="A0A1I3ZK27"/>
<evidence type="ECO:0000313" key="1">
    <source>
        <dbReference type="EMBL" id="SFK44433.1"/>
    </source>
</evidence>
<sequence>MCLIAEIVHTCSNEKVAQAAVASMGSDFAGRVQVTASAYGMTIGAFTAKTVRQFDRSVGEEQKKDLRAIMRGSDQPILSGLHHILQPAIDTETSV</sequence>
<name>A0A1I3ZK27_9HYPH</name>
<reference evidence="1 2" key="1">
    <citation type="submission" date="2016-10" db="EMBL/GenBank/DDBJ databases">
        <authorList>
            <person name="de Groot N.N."/>
        </authorList>
    </citation>
    <scope>NUCLEOTIDE SEQUENCE [LARGE SCALE GENOMIC DNA]</scope>
    <source>
        <strain evidence="1 2">NE2</strain>
    </source>
</reference>
<organism evidence="1 2">
    <name type="scientific">Methylocapsa palsarum</name>
    <dbReference type="NCBI Taxonomy" id="1612308"/>
    <lineage>
        <taxon>Bacteria</taxon>
        <taxon>Pseudomonadati</taxon>
        <taxon>Pseudomonadota</taxon>
        <taxon>Alphaproteobacteria</taxon>
        <taxon>Hyphomicrobiales</taxon>
        <taxon>Beijerinckiaceae</taxon>
        <taxon>Methylocapsa</taxon>
    </lineage>
</organism>
<accession>A0A1I3ZK27</accession>
<gene>
    <name evidence="1" type="ORF">SAMN05444581_10823</name>
</gene>
<dbReference type="RefSeq" id="WP_091681893.1">
    <property type="nucleotide sequence ID" value="NZ_FOSN01000008.1"/>
</dbReference>
<evidence type="ECO:0000313" key="2">
    <source>
        <dbReference type="Proteomes" id="UP000198755"/>
    </source>
</evidence>
<dbReference type="Proteomes" id="UP000198755">
    <property type="component" value="Unassembled WGS sequence"/>
</dbReference>
<keyword evidence="2" id="KW-1185">Reference proteome</keyword>
<proteinExistence type="predicted"/>
<protein>
    <submittedName>
        <fullName evidence="1">Uncharacterized protein</fullName>
    </submittedName>
</protein>
<dbReference type="EMBL" id="FOSN01000008">
    <property type="protein sequence ID" value="SFK44433.1"/>
    <property type="molecule type" value="Genomic_DNA"/>
</dbReference>
<dbReference type="OrthoDB" id="8450524at2"/>